<dbReference type="AlphaFoldDB" id="A0A671TMR9"/>
<organism evidence="9 10">
    <name type="scientific">Sparus aurata</name>
    <name type="common">Gilthead sea bream</name>
    <dbReference type="NCBI Taxonomy" id="8175"/>
    <lineage>
        <taxon>Eukaryota</taxon>
        <taxon>Metazoa</taxon>
        <taxon>Chordata</taxon>
        <taxon>Craniata</taxon>
        <taxon>Vertebrata</taxon>
        <taxon>Euteleostomi</taxon>
        <taxon>Actinopterygii</taxon>
        <taxon>Neopterygii</taxon>
        <taxon>Teleostei</taxon>
        <taxon>Neoteleostei</taxon>
        <taxon>Acanthomorphata</taxon>
        <taxon>Eupercaria</taxon>
        <taxon>Spariformes</taxon>
        <taxon>Sparidae</taxon>
        <taxon>Sparus</taxon>
    </lineage>
</organism>
<dbReference type="GO" id="GO:0005789">
    <property type="term" value="C:endoplasmic reticulum membrane"/>
    <property type="evidence" value="ECO:0007669"/>
    <property type="project" value="UniProtKB-SubCell"/>
</dbReference>
<accession>A0A671TMR9</accession>
<evidence type="ECO:0000256" key="5">
    <source>
        <dbReference type="ARBA" id="ARBA00022989"/>
    </source>
</evidence>
<dbReference type="GeneTree" id="ENSGT01030000234564"/>
<keyword evidence="6 8" id="KW-0472">Membrane</keyword>
<keyword evidence="5 8" id="KW-1133">Transmembrane helix</keyword>
<proteinExistence type="predicted"/>
<feature type="transmembrane region" description="Helical" evidence="8">
    <location>
        <begin position="71"/>
        <end position="89"/>
    </location>
</feature>
<evidence type="ECO:0000313" key="10">
    <source>
        <dbReference type="Proteomes" id="UP000472265"/>
    </source>
</evidence>
<feature type="transmembrane region" description="Helical" evidence="8">
    <location>
        <begin position="425"/>
        <end position="443"/>
    </location>
</feature>
<dbReference type="Proteomes" id="UP000472265">
    <property type="component" value="Chromosome 7"/>
</dbReference>
<keyword evidence="10" id="KW-1185">Reference proteome</keyword>
<feature type="transmembrane region" description="Helical" evidence="8">
    <location>
        <begin position="239"/>
        <end position="259"/>
    </location>
</feature>
<evidence type="ECO:0000256" key="8">
    <source>
        <dbReference type="SAM" id="Phobius"/>
    </source>
</evidence>
<dbReference type="Pfam" id="PF03062">
    <property type="entry name" value="MBOAT"/>
    <property type="match status" value="1"/>
</dbReference>
<evidence type="ECO:0000256" key="7">
    <source>
        <dbReference type="ARBA" id="ARBA00023315"/>
    </source>
</evidence>
<feature type="transmembrane region" description="Helical" evidence="8">
    <location>
        <begin position="96"/>
        <end position="115"/>
    </location>
</feature>
<keyword evidence="2" id="KW-0808">Transferase</keyword>
<evidence type="ECO:0000256" key="6">
    <source>
        <dbReference type="ARBA" id="ARBA00023136"/>
    </source>
</evidence>
<keyword evidence="4" id="KW-0256">Endoplasmic reticulum</keyword>
<keyword evidence="3 8" id="KW-0812">Transmembrane</keyword>
<dbReference type="InterPro" id="IPR004299">
    <property type="entry name" value="MBOAT_fam"/>
</dbReference>
<feature type="transmembrane region" description="Helical" evidence="8">
    <location>
        <begin position="194"/>
        <end position="219"/>
    </location>
</feature>
<feature type="transmembrane region" description="Helical" evidence="8">
    <location>
        <begin position="329"/>
        <end position="346"/>
    </location>
</feature>
<sequence>MDMSSRLAVWQELAESCGLTTVQQGLEHVWRLVLLCLICRLCFRLGGVSTVKHVTSVLTGMYGLFLFFELHMLWVLLLSVLCYLVLLLSRHSSSSGLFLSVVILIYLLTGELHLIDMVTWHKIRGSQMVVAMKAISLAFDLDRGTVGTLPSPAEFLGYVLFVGTVVFGPWISFTNYNNTIEGRKLSAQRNIRSLSLHQICLLVSTCIAPYLFPLFIPIYGNTFTQKWLRAYEIAVSFHFSNYFVGHLSEGTCMLAGAGFTEEKDNIRWDLSVVKPLSVEMPRSMVLVVTSWNIPMSRWMKKYVFKSAMKLGTFAAILVTYMASALLHGLSFHLGAVLLSLGFITYVEHVLRKKLASIFSACILSRPCTSDCSHQHKKEYWVMLLNLVFSFLAIFHLTYLGSMFDSGDDEQEGYAALHTIQRWSELNWASHWVVFVSWVFYRLIQ</sequence>
<dbReference type="GO" id="GO:0030258">
    <property type="term" value="P:lipid modification"/>
    <property type="evidence" value="ECO:0007669"/>
    <property type="project" value="TreeGrafter"/>
</dbReference>
<dbReference type="GO" id="GO:1990698">
    <property type="term" value="F:palmitoleoyltransferase activity"/>
    <property type="evidence" value="ECO:0007669"/>
    <property type="project" value="TreeGrafter"/>
</dbReference>
<keyword evidence="7" id="KW-0012">Acyltransferase</keyword>
<feature type="transmembrane region" description="Helical" evidence="8">
    <location>
        <begin position="379"/>
        <end position="398"/>
    </location>
</feature>
<evidence type="ECO:0000256" key="2">
    <source>
        <dbReference type="ARBA" id="ARBA00022679"/>
    </source>
</evidence>
<evidence type="ECO:0000256" key="1">
    <source>
        <dbReference type="ARBA" id="ARBA00004477"/>
    </source>
</evidence>
<dbReference type="PANTHER" id="PTHR13906">
    <property type="entry name" value="PORCUPINE"/>
    <property type="match status" value="1"/>
</dbReference>
<feature type="transmembrane region" description="Helical" evidence="8">
    <location>
        <begin position="32"/>
        <end position="51"/>
    </location>
</feature>
<evidence type="ECO:0000256" key="3">
    <source>
        <dbReference type="ARBA" id="ARBA00022692"/>
    </source>
</evidence>
<reference evidence="9" key="3">
    <citation type="submission" date="2025-09" db="UniProtKB">
        <authorList>
            <consortium name="Ensembl"/>
        </authorList>
    </citation>
    <scope>IDENTIFICATION</scope>
</reference>
<dbReference type="Ensembl" id="ENSSAUT00010003581.1">
    <property type="protein sequence ID" value="ENSSAUP00010003303.1"/>
    <property type="gene ID" value="ENSSAUG00010001692.1"/>
</dbReference>
<reference evidence="9" key="2">
    <citation type="submission" date="2025-08" db="UniProtKB">
        <authorList>
            <consortium name="Ensembl"/>
        </authorList>
    </citation>
    <scope>IDENTIFICATION</scope>
</reference>
<evidence type="ECO:0000313" key="9">
    <source>
        <dbReference type="Ensembl" id="ENSSAUP00010003303.1"/>
    </source>
</evidence>
<feature type="transmembrane region" description="Helical" evidence="8">
    <location>
        <begin position="155"/>
        <end position="173"/>
    </location>
</feature>
<name>A0A671TMR9_SPAAU</name>
<protein>
    <submittedName>
        <fullName evidence="9">Porcupine O-acyltransferase</fullName>
    </submittedName>
</protein>
<evidence type="ECO:0000256" key="4">
    <source>
        <dbReference type="ARBA" id="ARBA00022824"/>
    </source>
</evidence>
<dbReference type="GO" id="GO:0017147">
    <property type="term" value="F:Wnt-protein binding"/>
    <property type="evidence" value="ECO:0007669"/>
    <property type="project" value="TreeGrafter"/>
</dbReference>
<feature type="transmembrane region" description="Helical" evidence="8">
    <location>
        <begin position="302"/>
        <end position="323"/>
    </location>
</feature>
<dbReference type="InterPro" id="IPR049941">
    <property type="entry name" value="LPLAT_7/PORCN-like"/>
</dbReference>
<dbReference type="GO" id="GO:0061355">
    <property type="term" value="P:Wnt protein secretion"/>
    <property type="evidence" value="ECO:0007669"/>
    <property type="project" value="TreeGrafter"/>
</dbReference>
<dbReference type="PANTHER" id="PTHR13906:SF23">
    <property type="entry name" value="PORCUPINE O-ACYLTRANSFERASE LIKE"/>
    <property type="match status" value="1"/>
</dbReference>
<gene>
    <name evidence="9" type="primary">PORCN</name>
    <name evidence="9" type="synonym">LOC115584810</name>
</gene>
<comment type="subcellular location">
    <subcellularLocation>
        <location evidence="1">Endoplasmic reticulum membrane</location>
        <topology evidence="1">Multi-pass membrane protein</topology>
    </subcellularLocation>
</comment>
<reference evidence="9" key="1">
    <citation type="submission" date="2021-04" db="EMBL/GenBank/DDBJ databases">
        <authorList>
            <consortium name="Wellcome Sanger Institute Data Sharing"/>
        </authorList>
    </citation>
    <scope>NUCLEOTIDE SEQUENCE [LARGE SCALE GENOMIC DNA]</scope>
</reference>